<keyword evidence="2" id="KW-0472">Membrane</keyword>
<proteinExistence type="predicted"/>
<dbReference type="RefSeq" id="WP_238273700.1">
    <property type="nucleotide sequence ID" value="NZ_BPQR01000004.1"/>
</dbReference>
<evidence type="ECO:0000256" key="1">
    <source>
        <dbReference type="SAM" id="MobiDB-lite"/>
    </source>
</evidence>
<name>A0ABQ4ST80_9HYPH</name>
<evidence type="ECO:0000313" key="3">
    <source>
        <dbReference type="EMBL" id="GJE04974.1"/>
    </source>
</evidence>
<keyword evidence="4" id="KW-1185">Reference proteome</keyword>
<keyword evidence="2" id="KW-1133">Transmembrane helix</keyword>
<protein>
    <submittedName>
        <fullName evidence="3">Uncharacterized protein</fullName>
    </submittedName>
</protein>
<feature type="region of interest" description="Disordered" evidence="1">
    <location>
        <begin position="33"/>
        <end position="58"/>
    </location>
</feature>
<organism evidence="3 4">
    <name type="scientific">Methylobacterium jeotgali</name>
    <dbReference type="NCBI Taxonomy" id="381630"/>
    <lineage>
        <taxon>Bacteria</taxon>
        <taxon>Pseudomonadati</taxon>
        <taxon>Pseudomonadota</taxon>
        <taxon>Alphaproteobacteria</taxon>
        <taxon>Hyphomicrobiales</taxon>
        <taxon>Methylobacteriaceae</taxon>
        <taxon>Methylobacterium</taxon>
    </lineage>
</organism>
<keyword evidence="2" id="KW-0812">Transmembrane</keyword>
<reference evidence="3" key="1">
    <citation type="journal article" date="2021" name="Front. Microbiol.">
        <title>Comprehensive Comparative Genomics and Phenotyping of Methylobacterium Species.</title>
        <authorList>
            <person name="Alessa O."/>
            <person name="Ogura Y."/>
            <person name="Fujitani Y."/>
            <person name="Takami H."/>
            <person name="Hayashi T."/>
            <person name="Sahin N."/>
            <person name="Tani A."/>
        </authorList>
    </citation>
    <scope>NUCLEOTIDE SEQUENCE</scope>
    <source>
        <strain evidence="3">LMG 23639</strain>
    </source>
</reference>
<dbReference type="EMBL" id="BPQR01000004">
    <property type="protein sequence ID" value="GJE04974.1"/>
    <property type="molecule type" value="Genomic_DNA"/>
</dbReference>
<comment type="caution">
    <text evidence="3">The sequence shown here is derived from an EMBL/GenBank/DDBJ whole genome shotgun (WGS) entry which is preliminary data.</text>
</comment>
<reference evidence="3" key="2">
    <citation type="submission" date="2021-08" db="EMBL/GenBank/DDBJ databases">
        <authorList>
            <person name="Tani A."/>
            <person name="Ola A."/>
            <person name="Ogura Y."/>
            <person name="Katsura K."/>
            <person name="Hayashi T."/>
        </authorList>
    </citation>
    <scope>NUCLEOTIDE SEQUENCE</scope>
    <source>
        <strain evidence="3">LMG 23639</strain>
    </source>
</reference>
<evidence type="ECO:0000313" key="4">
    <source>
        <dbReference type="Proteomes" id="UP001055102"/>
    </source>
</evidence>
<gene>
    <name evidence="3" type="ORF">AOPFMNJM_0267</name>
</gene>
<dbReference type="Proteomes" id="UP001055102">
    <property type="component" value="Unassembled WGS sequence"/>
</dbReference>
<feature type="compositionally biased region" description="Basic and acidic residues" evidence="1">
    <location>
        <begin position="34"/>
        <end position="46"/>
    </location>
</feature>
<accession>A0ABQ4ST80</accession>
<evidence type="ECO:0000256" key="2">
    <source>
        <dbReference type="SAM" id="Phobius"/>
    </source>
</evidence>
<sequence length="58" mass="6318">MQDQYLIFGLALATLLIAGVVLLVMRARVAAKKNSPDRSAFVEHHGGPPRPNRPGTEH</sequence>
<feature type="transmembrane region" description="Helical" evidence="2">
    <location>
        <begin position="6"/>
        <end position="25"/>
    </location>
</feature>